<keyword evidence="1" id="KW-0732">Signal</keyword>
<feature type="chain" id="PRO_5047263747" description="Lipoprotein" evidence="1">
    <location>
        <begin position="20"/>
        <end position="101"/>
    </location>
</feature>
<sequence length="101" mass="11179">MFQRIFVFLLLSVALTGCVSLNSVSLTQVPAERNNEVRASADHWAILGIAFDNDFVDEAVNDLRNQCQGGKLDGVLTKFQNTVYLLVVKREVIATAYCQKG</sequence>
<name>A0ABV7VR86_9GAMM</name>
<proteinExistence type="predicted"/>
<feature type="signal peptide" evidence="1">
    <location>
        <begin position="1"/>
        <end position="19"/>
    </location>
</feature>
<organism evidence="2 3">
    <name type="scientific">Bacterioplanoides pacificum</name>
    <dbReference type="NCBI Taxonomy" id="1171596"/>
    <lineage>
        <taxon>Bacteria</taxon>
        <taxon>Pseudomonadati</taxon>
        <taxon>Pseudomonadota</taxon>
        <taxon>Gammaproteobacteria</taxon>
        <taxon>Oceanospirillales</taxon>
        <taxon>Oceanospirillaceae</taxon>
        <taxon>Bacterioplanoides</taxon>
    </lineage>
</organism>
<evidence type="ECO:0000313" key="3">
    <source>
        <dbReference type="Proteomes" id="UP001595722"/>
    </source>
</evidence>
<evidence type="ECO:0008006" key="4">
    <source>
        <dbReference type="Google" id="ProtNLM"/>
    </source>
</evidence>
<gene>
    <name evidence="2" type="ORF">ACFOMG_03695</name>
</gene>
<dbReference type="Proteomes" id="UP001595722">
    <property type="component" value="Unassembled WGS sequence"/>
</dbReference>
<dbReference type="EMBL" id="JBHRYB010000003">
    <property type="protein sequence ID" value="MFC3679212.1"/>
    <property type="molecule type" value="Genomic_DNA"/>
</dbReference>
<protein>
    <recommendedName>
        <fullName evidence="4">Lipoprotein</fullName>
    </recommendedName>
</protein>
<accession>A0ABV7VR86</accession>
<comment type="caution">
    <text evidence="2">The sequence shown here is derived from an EMBL/GenBank/DDBJ whole genome shotgun (WGS) entry which is preliminary data.</text>
</comment>
<reference evidence="3" key="1">
    <citation type="journal article" date="2019" name="Int. J. Syst. Evol. Microbiol.">
        <title>The Global Catalogue of Microorganisms (GCM) 10K type strain sequencing project: providing services to taxonomists for standard genome sequencing and annotation.</title>
        <authorList>
            <consortium name="The Broad Institute Genomics Platform"/>
            <consortium name="The Broad Institute Genome Sequencing Center for Infectious Disease"/>
            <person name="Wu L."/>
            <person name="Ma J."/>
        </authorList>
    </citation>
    <scope>NUCLEOTIDE SEQUENCE [LARGE SCALE GENOMIC DNA]</scope>
    <source>
        <strain evidence="3">KCTC 42424</strain>
    </source>
</reference>
<evidence type="ECO:0000313" key="2">
    <source>
        <dbReference type="EMBL" id="MFC3679212.1"/>
    </source>
</evidence>
<dbReference type="RefSeq" id="WP_376864870.1">
    <property type="nucleotide sequence ID" value="NZ_JBHRYB010000003.1"/>
</dbReference>
<dbReference type="PROSITE" id="PS51257">
    <property type="entry name" value="PROKAR_LIPOPROTEIN"/>
    <property type="match status" value="1"/>
</dbReference>
<evidence type="ECO:0000256" key="1">
    <source>
        <dbReference type="SAM" id="SignalP"/>
    </source>
</evidence>
<keyword evidence="3" id="KW-1185">Reference proteome</keyword>